<evidence type="ECO:0000313" key="2">
    <source>
        <dbReference type="Proteomes" id="UP001476798"/>
    </source>
</evidence>
<reference evidence="1 2" key="1">
    <citation type="submission" date="2021-06" db="EMBL/GenBank/DDBJ databases">
        <authorList>
            <person name="Palmer J.M."/>
        </authorList>
    </citation>
    <scope>NUCLEOTIDE SEQUENCE [LARGE SCALE GENOMIC DNA]</scope>
    <source>
        <strain evidence="1 2">GA_2019</strain>
        <tissue evidence="1">Muscle</tissue>
    </source>
</reference>
<protein>
    <submittedName>
        <fullName evidence="1">Uncharacterized protein</fullName>
    </submittedName>
</protein>
<proteinExistence type="predicted"/>
<keyword evidence="2" id="KW-1185">Reference proteome</keyword>
<dbReference type="Proteomes" id="UP001476798">
    <property type="component" value="Unassembled WGS sequence"/>
</dbReference>
<name>A0ABV0NR24_9TELE</name>
<comment type="caution">
    <text evidence="1">The sequence shown here is derived from an EMBL/GenBank/DDBJ whole genome shotgun (WGS) entry which is preliminary data.</text>
</comment>
<organism evidence="1 2">
    <name type="scientific">Goodea atripinnis</name>
    <dbReference type="NCBI Taxonomy" id="208336"/>
    <lineage>
        <taxon>Eukaryota</taxon>
        <taxon>Metazoa</taxon>
        <taxon>Chordata</taxon>
        <taxon>Craniata</taxon>
        <taxon>Vertebrata</taxon>
        <taxon>Euteleostomi</taxon>
        <taxon>Actinopterygii</taxon>
        <taxon>Neopterygii</taxon>
        <taxon>Teleostei</taxon>
        <taxon>Neoteleostei</taxon>
        <taxon>Acanthomorphata</taxon>
        <taxon>Ovalentaria</taxon>
        <taxon>Atherinomorphae</taxon>
        <taxon>Cyprinodontiformes</taxon>
        <taxon>Goodeidae</taxon>
        <taxon>Goodea</taxon>
    </lineage>
</organism>
<dbReference type="EMBL" id="JAHRIO010050041">
    <property type="protein sequence ID" value="MEQ2173872.1"/>
    <property type="molecule type" value="Genomic_DNA"/>
</dbReference>
<sequence length="100" mass="12071">MLLCICSHISKTWLFRYQPLNLECFLTWKLGDVHFAFSERPLRLQLYFFIRELPIYYLCTYQVGTWFDMLYLPLFLTAGEEYKRMKEGLGHESKKVQLCS</sequence>
<evidence type="ECO:0000313" key="1">
    <source>
        <dbReference type="EMBL" id="MEQ2173872.1"/>
    </source>
</evidence>
<accession>A0ABV0NR24</accession>
<gene>
    <name evidence="1" type="ORF">GOODEAATRI_001971</name>
</gene>